<feature type="compositionally biased region" description="Polar residues" evidence="5">
    <location>
        <begin position="236"/>
        <end position="252"/>
    </location>
</feature>
<dbReference type="STRING" id="1314776.A0A166HPW9"/>
<dbReference type="Proteomes" id="UP000076798">
    <property type="component" value="Unassembled WGS sequence"/>
</dbReference>
<dbReference type="PROSITE" id="PS50142">
    <property type="entry name" value="RNASE_3_2"/>
    <property type="match status" value="1"/>
</dbReference>
<feature type="compositionally biased region" description="Low complexity" evidence="5">
    <location>
        <begin position="21"/>
        <end position="32"/>
    </location>
</feature>
<keyword evidence="4" id="KW-0694">RNA-binding</keyword>
<dbReference type="EMBL" id="KV428010">
    <property type="protein sequence ID" value="KZT42947.1"/>
    <property type="molecule type" value="Genomic_DNA"/>
</dbReference>
<dbReference type="Pfam" id="PF14622">
    <property type="entry name" value="Ribonucleas_3_3"/>
    <property type="match status" value="1"/>
</dbReference>
<organism evidence="7 8">
    <name type="scientific">Sistotremastrum suecicum HHB10207 ss-3</name>
    <dbReference type="NCBI Taxonomy" id="1314776"/>
    <lineage>
        <taxon>Eukaryota</taxon>
        <taxon>Fungi</taxon>
        <taxon>Dikarya</taxon>
        <taxon>Basidiomycota</taxon>
        <taxon>Agaricomycotina</taxon>
        <taxon>Agaricomycetes</taxon>
        <taxon>Sistotremastrales</taxon>
        <taxon>Sistotremastraceae</taxon>
        <taxon>Sistotremastrum</taxon>
    </lineage>
</organism>
<keyword evidence="2" id="KW-0255">Endonuclease</keyword>
<keyword evidence="3" id="KW-0378">Hydrolase</keyword>
<dbReference type="SUPFAM" id="SSF69065">
    <property type="entry name" value="RNase III domain-like"/>
    <property type="match status" value="1"/>
</dbReference>
<evidence type="ECO:0000256" key="1">
    <source>
        <dbReference type="ARBA" id="ARBA00022722"/>
    </source>
</evidence>
<dbReference type="InterPro" id="IPR000999">
    <property type="entry name" value="RNase_III_dom"/>
</dbReference>
<feature type="compositionally biased region" description="Low complexity" evidence="5">
    <location>
        <begin position="263"/>
        <end position="286"/>
    </location>
</feature>
<evidence type="ECO:0000313" key="8">
    <source>
        <dbReference type="Proteomes" id="UP000076798"/>
    </source>
</evidence>
<dbReference type="PANTHER" id="PTHR11207">
    <property type="entry name" value="RIBONUCLEASE III"/>
    <property type="match status" value="1"/>
</dbReference>
<proteinExistence type="predicted"/>
<protein>
    <submittedName>
        <fullName evidence="7">Ribonuclease III</fullName>
    </submittedName>
</protein>
<evidence type="ECO:0000313" key="7">
    <source>
        <dbReference type="EMBL" id="KZT42947.1"/>
    </source>
</evidence>
<name>A0A166HPW9_9AGAM</name>
<dbReference type="GO" id="GO:0010468">
    <property type="term" value="P:regulation of gene expression"/>
    <property type="evidence" value="ECO:0007669"/>
    <property type="project" value="TreeGrafter"/>
</dbReference>
<sequence>MLSSKETQGGDGYTYHNVVPSASSERSPKSSSGANPPGDSDEVVKKPRSRSKARAAKVLTTNEQGLPEFKDAEIETRVFTHRSKYARPNHQFEDTPDNMSPDNERLEQLGDVVLNLVVTEFIQDKYPGLRVGPVVKIRQKVVANHTLAKLTKHLNLHHKLLMHPSQAVTLRASLNVQADLFEAFVGGIYLDQGLEAVKRWLWTLLQPCIEESYEEVRKEHRLPASSASPFGHRTSSHAAGSVISSPGRLQTGPSSPAPPTPSPSRAHPRATSSYAPSVASSSTSPHTPVGHLGLFNTIVQQKSISVEWMIEEAEGSTKTTPMWDARCYHEGELIGQGVGSAKKVAMNEAARQVLQIPWF</sequence>
<dbReference type="SUPFAM" id="SSF54768">
    <property type="entry name" value="dsRNA-binding domain-like"/>
    <property type="match status" value="1"/>
</dbReference>
<dbReference type="Gene3D" id="3.30.160.20">
    <property type="match status" value="1"/>
</dbReference>
<keyword evidence="8" id="KW-1185">Reference proteome</keyword>
<dbReference type="GO" id="GO:0006396">
    <property type="term" value="P:RNA processing"/>
    <property type="evidence" value="ECO:0007669"/>
    <property type="project" value="InterPro"/>
</dbReference>
<evidence type="ECO:0000256" key="3">
    <source>
        <dbReference type="ARBA" id="ARBA00022801"/>
    </source>
</evidence>
<feature type="region of interest" description="Disordered" evidence="5">
    <location>
        <begin position="223"/>
        <end position="286"/>
    </location>
</feature>
<dbReference type="AlphaFoldDB" id="A0A166HPW9"/>
<keyword evidence="1" id="KW-0540">Nuclease</keyword>
<dbReference type="SMART" id="SM00535">
    <property type="entry name" value="RIBOc"/>
    <property type="match status" value="1"/>
</dbReference>
<dbReference type="InterPro" id="IPR014720">
    <property type="entry name" value="dsRBD_dom"/>
</dbReference>
<dbReference type="Gene3D" id="1.10.1520.10">
    <property type="entry name" value="Ribonuclease III domain"/>
    <property type="match status" value="1"/>
</dbReference>
<feature type="region of interest" description="Disordered" evidence="5">
    <location>
        <begin position="1"/>
        <end position="64"/>
    </location>
</feature>
<dbReference type="CDD" id="cd00593">
    <property type="entry name" value="RIBOc"/>
    <property type="match status" value="1"/>
</dbReference>
<accession>A0A166HPW9</accession>
<dbReference type="GO" id="GO:0003725">
    <property type="term" value="F:double-stranded RNA binding"/>
    <property type="evidence" value="ECO:0007669"/>
    <property type="project" value="TreeGrafter"/>
</dbReference>
<gene>
    <name evidence="7" type="ORF">SISSUDRAFT_797261</name>
</gene>
<dbReference type="InterPro" id="IPR036389">
    <property type="entry name" value="RNase_III_sf"/>
</dbReference>
<feature type="domain" description="RNase III" evidence="6">
    <location>
        <begin position="69"/>
        <end position="193"/>
    </location>
</feature>
<dbReference type="PANTHER" id="PTHR11207:SF0">
    <property type="entry name" value="RIBONUCLEASE 3"/>
    <property type="match status" value="1"/>
</dbReference>
<evidence type="ECO:0000256" key="5">
    <source>
        <dbReference type="SAM" id="MobiDB-lite"/>
    </source>
</evidence>
<feature type="compositionally biased region" description="Basic residues" evidence="5">
    <location>
        <begin position="46"/>
        <end position="55"/>
    </location>
</feature>
<reference evidence="7 8" key="1">
    <citation type="journal article" date="2016" name="Mol. Biol. Evol.">
        <title>Comparative Genomics of Early-Diverging Mushroom-Forming Fungi Provides Insights into the Origins of Lignocellulose Decay Capabilities.</title>
        <authorList>
            <person name="Nagy L.G."/>
            <person name="Riley R."/>
            <person name="Tritt A."/>
            <person name="Adam C."/>
            <person name="Daum C."/>
            <person name="Floudas D."/>
            <person name="Sun H."/>
            <person name="Yadav J.S."/>
            <person name="Pangilinan J."/>
            <person name="Larsson K.H."/>
            <person name="Matsuura K."/>
            <person name="Barry K."/>
            <person name="Labutti K."/>
            <person name="Kuo R."/>
            <person name="Ohm R.A."/>
            <person name="Bhattacharya S.S."/>
            <person name="Shirouzu T."/>
            <person name="Yoshinaga Y."/>
            <person name="Martin F.M."/>
            <person name="Grigoriev I.V."/>
            <person name="Hibbett D.S."/>
        </authorList>
    </citation>
    <scope>NUCLEOTIDE SEQUENCE [LARGE SCALE GENOMIC DNA]</scope>
    <source>
        <strain evidence="7 8">HHB10207 ss-3</strain>
    </source>
</reference>
<dbReference type="GO" id="GO:0005634">
    <property type="term" value="C:nucleus"/>
    <property type="evidence" value="ECO:0007669"/>
    <property type="project" value="TreeGrafter"/>
</dbReference>
<dbReference type="GO" id="GO:0004525">
    <property type="term" value="F:ribonuclease III activity"/>
    <property type="evidence" value="ECO:0007669"/>
    <property type="project" value="InterPro"/>
</dbReference>
<dbReference type="Pfam" id="PF00035">
    <property type="entry name" value="dsrm"/>
    <property type="match status" value="1"/>
</dbReference>
<dbReference type="OrthoDB" id="2392202at2759"/>
<evidence type="ECO:0000256" key="2">
    <source>
        <dbReference type="ARBA" id="ARBA00022759"/>
    </source>
</evidence>
<evidence type="ECO:0000256" key="4">
    <source>
        <dbReference type="ARBA" id="ARBA00022884"/>
    </source>
</evidence>
<evidence type="ECO:0000259" key="6">
    <source>
        <dbReference type="PROSITE" id="PS50142"/>
    </source>
</evidence>